<evidence type="ECO:0000313" key="1">
    <source>
        <dbReference type="EMBL" id="JAG99945.1"/>
    </source>
</evidence>
<dbReference type="EMBL" id="GBXM01108631">
    <property type="protein sequence ID" value="JAG99945.1"/>
    <property type="molecule type" value="Transcribed_RNA"/>
</dbReference>
<reference evidence="1" key="1">
    <citation type="submission" date="2014-11" db="EMBL/GenBank/DDBJ databases">
        <authorList>
            <person name="Amaro Gonzalez C."/>
        </authorList>
    </citation>
    <scope>NUCLEOTIDE SEQUENCE</scope>
</reference>
<reference evidence="1" key="2">
    <citation type="journal article" date="2015" name="Fish Shellfish Immunol.">
        <title>Early steps in the European eel (Anguilla anguilla)-Vibrio vulnificus interaction in the gills: Role of the RtxA13 toxin.</title>
        <authorList>
            <person name="Callol A."/>
            <person name="Pajuelo D."/>
            <person name="Ebbesson L."/>
            <person name="Teles M."/>
            <person name="MacKenzie S."/>
            <person name="Amaro C."/>
        </authorList>
    </citation>
    <scope>NUCLEOTIDE SEQUENCE</scope>
</reference>
<name>A0A0E9P5W2_ANGAN</name>
<sequence length="59" mass="7127">MNPVIICAFLRVTNLPGQIIIFNFQKYLCRHVENVKNKLFTIQDYKRPLGRIYFFQISY</sequence>
<organism evidence="1">
    <name type="scientific">Anguilla anguilla</name>
    <name type="common">European freshwater eel</name>
    <name type="synonym">Muraena anguilla</name>
    <dbReference type="NCBI Taxonomy" id="7936"/>
    <lineage>
        <taxon>Eukaryota</taxon>
        <taxon>Metazoa</taxon>
        <taxon>Chordata</taxon>
        <taxon>Craniata</taxon>
        <taxon>Vertebrata</taxon>
        <taxon>Euteleostomi</taxon>
        <taxon>Actinopterygii</taxon>
        <taxon>Neopterygii</taxon>
        <taxon>Teleostei</taxon>
        <taxon>Anguilliformes</taxon>
        <taxon>Anguillidae</taxon>
        <taxon>Anguilla</taxon>
    </lineage>
</organism>
<protein>
    <submittedName>
        <fullName evidence="1">Uncharacterized protein</fullName>
    </submittedName>
</protein>
<accession>A0A0E9P5W2</accession>
<dbReference type="AlphaFoldDB" id="A0A0E9P5W2"/>
<proteinExistence type="predicted"/>